<dbReference type="GO" id="GO:0000056">
    <property type="term" value="P:ribosomal small subunit export from nucleus"/>
    <property type="evidence" value="ECO:0007669"/>
    <property type="project" value="InterPro"/>
</dbReference>
<dbReference type="PANTHER" id="PTHR13257:SF0">
    <property type="entry name" value="NUCLEAR PORE COMPLEX PROTEIN NUP88"/>
    <property type="match status" value="1"/>
</dbReference>
<evidence type="ECO:0000256" key="2">
    <source>
        <dbReference type="ARBA" id="ARBA00022448"/>
    </source>
</evidence>
<evidence type="ECO:0000313" key="10">
    <source>
        <dbReference type="EMBL" id="KAK9845310.1"/>
    </source>
</evidence>
<comment type="subcellular location">
    <subcellularLocation>
        <location evidence="1">Nucleus</location>
        <location evidence="1">Nuclear pore complex</location>
    </subcellularLocation>
</comment>
<keyword evidence="3" id="KW-0509">mRNA transport</keyword>
<evidence type="ECO:0000256" key="4">
    <source>
        <dbReference type="ARBA" id="ARBA00022927"/>
    </source>
</evidence>
<feature type="region of interest" description="Disordered" evidence="9">
    <location>
        <begin position="778"/>
        <end position="797"/>
    </location>
</feature>
<evidence type="ECO:0000256" key="3">
    <source>
        <dbReference type="ARBA" id="ARBA00022816"/>
    </source>
</evidence>
<dbReference type="PANTHER" id="PTHR13257">
    <property type="entry name" value="NUCLEOPORIN NUP84-RELATED"/>
    <property type="match status" value="1"/>
</dbReference>
<evidence type="ECO:0008006" key="12">
    <source>
        <dbReference type="Google" id="ProtNLM"/>
    </source>
</evidence>
<feature type="coiled-coil region" evidence="8">
    <location>
        <begin position="685"/>
        <end position="719"/>
    </location>
</feature>
<gene>
    <name evidence="10" type="ORF">WJX81_003090</name>
</gene>
<keyword evidence="8" id="KW-0175">Coiled coil</keyword>
<evidence type="ECO:0000256" key="9">
    <source>
        <dbReference type="SAM" id="MobiDB-lite"/>
    </source>
</evidence>
<sequence>MASSSLLDSLFEQPALSKVSRNPGVRNILAYDGIGSLVVAGEDGTLRSADVRKELLSGAWARDAEARTASALDGQAAPAVRVLQPVPELDFDVELVCTSADALYVALAGPRHEDPELFAVAVVDMGGSRAAGGGAGRRARERCESSFVEDALYRGRPGLSVVQMAWHPGSSVHLAVLTSDDTWRLYNVADLAVPEQRFELQLRSRRGVGLASGARRRAAAFAFGAPQAWQRFAVFFLASDGGLFCLCPVAPFGASLPRSAAAAMAADARAAGACATTEAWLQQALPPAPLPEHAARGDASPGPAVVVQPHALEEHVPALAGPAVVGMPGEGPAGAGASGVASRGSGADSGGDAGGLLALAGGRDAAAGLATLWYGGAATVLVAGTRGGWLGAHLLASPVRPAWAAAPPQRLTDGAAVLATRCQVPMTSESAPHLLLLDAMDLRVPLPRLPGAAGTPHPNPVPAAAAADDSDDGEADGGWVLVGSEGRDLDAAGGEGRCRVGTALRLLPDPAVAERLFCVAGGAAWALTLAWLPALAAVLAQGAPALEELPALQAPALERLRARGAEQPAVAGAAVVGDALSGTALAVLDAQGAPRCLWPARHALPDTAEKKGELGAPDVGAAVEAMYGELLAGPQAGGAGGPAPGGPTPAASPEGAAALGAGIRDLRARHVAYIHQAHHGLAQRMRELTSEAAKQAQRLAELERAAAAAQARLPSLQAALGRAEALHVNLQDRVCLLAELHWALPHPLSAAEAALRDVRLPRLQADIGALRRDVDAARRRAAADGSGGGGSPSSVPPAQMRRVRAALGDLAAQTAAAQAALAKLEGALRGSGAAVGA</sequence>
<evidence type="ECO:0000256" key="5">
    <source>
        <dbReference type="ARBA" id="ARBA00023010"/>
    </source>
</evidence>
<keyword evidence="5" id="KW-0811">Translocation</keyword>
<keyword evidence="7" id="KW-0539">Nucleus</keyword>
<feature type="region of interest" description="Disordered" evidence="9">
    <location>
        <begin position="636"/>
        <end position="655"/>
    </location>
</feature>
<dbReference type="EMBL" id="JALJOU010000003">
    <property type="protein sequence ID" value="KAK9845310.1"/>
    <property type="molecule type" value="Genomic_DNA"/>
</dbReference>
<reference evidence="10 11" key="1">
    <citation type="journal article" date="2024" name="Nat. Commun.">
        <title>Phylogenomics reveals the evolutionary origins of lichenization in chlorophyte algae.</title>
        <authorList>
            <person name="Puginier C."/>
            <person name="Libourel C."/>
            <person name="Otte J."/>
            <person name="Skaloud P."/>
            <person name="Haon M."/>
            <person name="Grisel S."/>
            <person name="Petersen M."/>
            <person name="Berrin J.G."/>
            <person name="Delaux P.M."/>
            <person name="Dal Grande F."/>
            <person name="Keller J."/>
        </authorList>
    </citation>
    <scope>NUCLEOTIDE SEQUENCE [LARGE SCALE GENOMIC DNA]</scope>
    <source>
        <strain evidence="10 11">SAG 245.80</strain>
    </source>
</reference>
<comment type="caution">
    <text evidence="10">The sequence shown here is derived from an EMBL/GenBank/DDBJ whole genome shotgun (WGS) entry which is preliminary data.</text>
</comment>
<dbReference type="InterPro" id="IPR037700">
    <property type="entry name" value="NUP88/NUP82"/>
</dbReference>
<keyword evidence="2" id="KW-0813">Transport</keyword>
<name>A0AAW1SFQ5_9CHLO</name>
<dbReference type="Proteomes" id="UP001445335">
    <property type="component" value="Unassembled WGS sequence"/>
</dbReference>
<keyword evidence="4" id="KW-0653">Protein transport</keyword>
<dbReference type="GO" id="GO:0005643">
    <property type="term" value="C:nuclear pore"/>
    <property type="evidence" value="ECO:0007669"/>
    <property type="project" value="UniProtKB-SubCell"/>
</dbReference>
<evidence type="ECO:0000313" key="11">
    <source>
        <dbReference type="Proteomes" id="UP001445335"/>
    </source>
</evidence>
<proteinExistence type="predicted"/>
<dbReference type="AlphaFoldDB" id="A0AAW1SFQ5"/>
<evidence type="ECO:0000256" key="1">
    <source>
        <dbReference type="ARBA" id="ARBA00004567"/>
    </source>
</evidence>
<keyword evidence="6" id="KW-0906">Nuclear pore complex</keyword>
<organism evidence="10 11">
    <name type="scientific">Elliptochloris bilobata</name>
    <dbReference type="NCBI Taxonomy" id="381761"/>
    <lineage>
        <taxon>Eukaryota</taxon>
        <taxon>Viridiplantae</taxon>
        <taxon>Chlorophyta</taxon>
        <taxon>core chlorophytes</taxon>
        <taxon>Trebouxiophyceae</taxon>
        <taxon>Trebouxiophyceae incertae sedis</taxon>
        <taxon>Elliptochloris clade</taxon>
        <taxon>Elliptochloris</taxon>
    </lineage>
</organism>
<dbReference type="Pfam" id="PF10168">
    <property type="entry name" value="Nup88"/>
    <property type="match status" value="1"/>
</dbReference>
<dbReference type="GO" id="GO:0006406">
    <property type="term" value="P:mRNA export from nucleus"/>
    <property type="evidence" value="ECO:0007669"/>
    <property type="project" value="TreeGrafter"/>
</dbReference>
<accession>A0AAW1SFQ5</accession>
<protein>
    <recommendedName>
        <fullName evidence="12">Nuclear pore complex protein Nup88</fullName>
    </recommendedName>
</protein>
<evidence type="ECO:0000256" key="7">
    <source>
        <dbReference type="ARBA" id="ARBA00023242"/>
    </source>
</evidence>
<dbReference type="InterPro" id="IPR019321">
    <property type="entry name" value="Nucleoporin_Nup88"/>
</dbReference>
<feature type="region of interest" description="Disordered" evidence="9">
    <location>
        <begin position="448"/>
        <end position="475"/>
    </location>
</feature>
<keyword evidence="11" id="KW-1185">Reference proteome</keyword>
<evidence type="ECO:0000256" key="6">
    <source>
        <dbReference type="ARBA" id="ARBA00023132"/>
    </source>
</evidence>
<evidence type="ECO:0000256" key="8">
    <source>
        <dbReference type="SAM" id="Coils"/>
    </source>
</evidence>
<dbReference type="GO" id="GO:0017056">
    <property type="term" value="F:structural constituent of nuclear pore"/>
    <property type="evidence" value="ECO:0007669"/>
    <property type="project" value="InterPro"/>
</dbReference>
<dbReference type="GO" id="GO:0000055">
    <property type="term" value="P:ribosomal large subunit export from nucleus"/>
    <property type="evidence" value="ECO:0007669"/>
    <property type="project" value="InterPro"/>
</dbReference>
<dbReference type="GO" id="GO:0006606">
    <property type="term" value="P:protein import into nucleus"/>
    <property type="evidence" value="ECO:0007669"/>
    <property type="project" value="TreeGrafter"/>
</dbReference>